<dbReference type="InterPro" id="IPR009081">
    <property type="entry name" value="PP-bd_ACP"/>
</dbReference>
<dbReference type="Gene3D" id="1.10.1200.10">
    <property type="entry name" value="ACP-like"/>
    <property type="match status" value="1"/>
</dbReference>
<keyword evidence="2" id="KW-0597">Phosphoprotein</keyword>
<dbReference type="InterPro" id="IPR042104">
    <property type="entry name" value="PKS_dehydratase_sf"/>
</dbReference>
<evidence type="ECO:0000256" key="3">
    <source>
        <dbReference type="ARBA" id="ARBA00022679"/>
    </source>
</evidence>
<feature type="region of interest" description="C-terminal hotdog fold" evidence="5">
    <location>
        <begin position="201"/>
        <end position="348"/>
    </location>
</feature>
<evidence type="ECO:0000313" key="8">
    <source>
        <dbReference type="EMBL" id="RXS65431.1"/>
    </source>
</evidence>
<gene>
    <name evidence="8" type="ORF">EST54_18800</name>
</gene>
<keyword evidence="4" id="KW-0511">Multifunctional enzyme</keyword>
<feature type="active site" description="Proton acceptor; for dehydratase activity" evidence="5">
    <location>
        <position position="90"/>
    </location>
</feature>
<evidence type="ECO:0000259" key="7">
    <source>
        <dbReference type="PROSITE" id="PS52019"/>
    </source>
</evidence>
<dbReference type="Pfam" id="PF21089">
    <property type="entry name" value="PKS_DH_N"/>
    <property type="match status" value="1"/>
</dbReference>
<dbReference type="FunFam" id="1.10.1200.10:FF:000007">
    <property type="entry name" value="Probable polyketide synthase pks17"/>
    <property type="match status" value="1"/>
</dbReference>
<dbReference type="PROSITE" id="PS52019">
    <property type="entry name" value="PKS_MFAS_DH"/>
    <property type="match status" value="1"/>
</dbReference>
<dbReference type="SUPFAM" id="SSF47336">
    <property type="entry name" value="ACP-like"/>
    <property type="match status" value="1"/>
</dbReference>
<feature type="non-terminal residue" evidence="8">
    <location>
        <position position="1"/>
    </location>
</feature>
<dbReference type="Proteomes" id="UP000289482">
    <property type="component" value="Unassembled WGS sequence"/>
</dbReference>
<evidence type="ECO:0000256" key="1">
    <source>
        <dbReference type="ARBA" id="ARBA00022450"/>
    </source>
</evidence>
<dbReference type="InterPro" id="IPR020807">
    <property type="entry name" value="PKS_DH"/>
</dbReference>
<dbReference type="Pfam" id="PF00550">
    <property type="entry name" value="PP-binding"/>
    <property type="match status" value="1"/>
</dbReference>
<dbReference type="InterPro" id="IPR036736">
    <property type="entry name" value="ACP-like_sf"/>
</dbReference>
<dbReference type="RefSeq" id="WP_129248804.1">
    <property type="nucleotide sequence ID" value="NZ_SDIF01000051.1"/>
</dbReference>
<dbReference type="GO" id="GO:0017000">
    <property type="term" value="P:antibiotic biosynthetic process"/>
    <property type="evidence" value="ECO:0007669"/>
    <property type="project" value="UniProtKB-ARBA"/>
</dbReference>
<accession>A0A4Q1QZJ5</accession>
<evidence type="ECO:0000313" key="9">
    <source>
        <dbReference type="Proteomes" id="UP000289482"/>
    </source>
</evidence>
<dbReference type="CDD" id="cd08956">
    <property type="entry name" value="KR_3_FAS_SDR_x"/>
    <property type="match status" value="1"/>
</dbReference>
<reference evidence="8 9" key="1">
    <citation type="submission" date="2019-01" db="EMBL/GenBank/DDBJ databases">
        <title>Draft genome sequences of the type strain Streptomyces sioyaensis DSM 40032 and its novel strain, TM32, a thermotolerant antibiotics-producing actinobacterium.</title>
        <authorList>
            <person name="Nakaew N."/>
            <person name="Lumyong S."/>
            <person name="Sloan W.T."/>
            <person name="Sungthong R."/>
        </authorList>
    </citation>
    <scope>NUCLEOTIDE SEQUENCE [LARGE SCALE GENOMIC DNA]</scope>
    <source>
        <strain evidence="8 9">DSM 40032</strain>
    </source>
</reference>
<evidence type="ECO:0000256" key="2">
    <source>
        <dbReference type="ARBA" id="ARBA00022553"/>
    </source>
</evidence>
<keyword evidence="1" id="KW-0596">Phosphopantetheine</keyword>
<dbReference type="InterPro" id="IPR020806">
    <property type="entry name" value="PKS_PP-bd"/>
</dbReference>
<dbReference type="SUPFAM" id="SSF51735">
    <property type="entry name" value="NAD(P)-binding Rossmann-fold domains"/>
    <property type="match status" value="2"/>
</dbReference>
<sequence length="1022" mass="106750">ARLWTNGHPVDWTTLHTTTTPTQPIALPTYPFQRRRYWLEAAPDTGNVAILGQAPADHPLLGAVLHRAGSGETILTGRVSLQTHPWLADHAISDSVLVPGTALVELALHAGDHTGTPHLEELTLQAPVVLPSEQQALQLQVTVGAPDAADRRTVTIHSRPHSSDAHTDQPPWTEHAQGVLSPRLTLHEADSELAIWPPAEARPVPVHDLYEELAAQDYHYGPVFQGLQAAWQRGKDVYAEVVLPEEAHGDVGAFGLHPALFDAALHAADLSGGDAATAPGAGSGGSGMLLPFAWQGVALYASGATRLRVRITRTAENTLSVVAADAQGEPVASVRSLVLRPVDAEQLSLLRAPEGGHQPLYAVDWLPWDRSMTADGSAEVLAVRPASSSAGAAEWVDSAEALLPDTVPAEVVVHCDDGAATPGGASLELATAVRAATGRVLALLQRWLADERFAASRIVIVTRGAVAVARPGELPEDVRDLAGSAVWGLVRAVREEHPGRVALVDVDGAPESQEALAAVVASGEPEVALRGGSAFVPRLVRAAAVGVGADPDQGVRQLDGTGTVLVTGGTGGLGSVLARHLVTAHGVRHLLLLSRRGPDAEGAGKLVAQLAELGASVDVVACDASDEGELAAALARIPVAHPLTGVIHAAGVLDDATLASLTPERFESVLRPKVDAALNLHRLTADAELSAFVLFSSAAGTLGAAGQANYAAANVFLDALAQHRRAQGLPGLSLAWGLWHAEYGMGDQLARADLRRMTRSGMRALSPEEGLALFDAALARPEPGEPAGTTGPGRPAVLLPMALDAARMRAGSGADGVPAMVRALVRTPSRRVLDSGSGSAGAESPADLLVRQLAAMSAKEQERTLLHLVRRHTAEVLGHARGETVDPLRGFVELGFDSLTALELRNRLGRASGLRLPSTLIYDHPTPLAAARHLRAELVDEDVTAGPSLEAELAGLEAAMSGATPDAAEHARVSARLRALAAQWGEAFRPDSAHTLEDDRAELESVSADELMDILDGELDAD</sequence>
<dbReference type="PROSITE" id="PS00012">
    <property type="entry name" value="PHOSPHOPANTETHEINE"/>
    <property type="match status" value="1"/>
</dbReference>
<dbReference type="PANTHER" id="PTHR43775">
    <property type="entry name" value="FATTY ACID SYNTHASE"/>
    <property type="match status" value="1"/>
</dbReference>
<dbReference type="PANTHER" id="PTHR43775:SF51">
    <property type="entry name" value="INACTIVE PHENOLPHTHIOCEROL SYNTHESIS POLYKETIDE SYNTHASE TYPE I PKS1-RELATED"/>
    <property type="match status" value="1"/>
</dbReference>
<dbReference type="InterPro" id="IPR057326">
    <property type="entry name" value="KR_dom"/>
</dbReference>
<dbReference type="SMART" id="SM00823">
    <property type="entry name" value="PKS_PP"/>
    <property type="match status" value="1"/>
</dbReference>
<dbReference type="GeneID" id="95779996"/>
<dbReference type="AlphaFoldDB" id="A0A4Q1QZJ5"/>
<dbReference type="InterPro" id="IPR049900">
    <property type="entry name" value="PKS_mFAS_DH"/>
</dbReference>
<protein>
    <submittedName>
        <fullName evidence="8">SDR family NAD(P)-dependent oxidoreductase</fullName>
    </submittedName>
</protein>
<dbReference type="InterPro" id="IPR049552">
    <property type="entry name" value="PKS_DH_N"/>
</dbReference>
<dbReference type="Gene3D" id="3.40.50.720">
    <property type="entry name" value="NAD(P)-binding Rossmann-like Domain"/>
    <property type="match status" value="1"/>
</dbReference>
<dbReference type="Pfam" id="PF22953">
    <property type="entry name" value="SpnB_Rossmann"/>
    <property type="match status" value="1"/>
</dbReference>
<dbReference type="EMBL" id="SDIF01000051">
    <property type="protein sequence ID" value="RXS65431.1"/>
    <property type="molecule type" value="Genomic_DNA"/>
</dbReference>
<dbReference type="PROSITE" id="PS50075">
    <property type="entry name" value="CARRIER"/>
    <property type="match status" value="1"/>
</dbReference>
<dbReference type="GO" id="GO:0004312">
    <property type="term" value="F:fatty acid synthase activity"/>
    <property type="evidence" value="ECO:0007669"/>
    <property type="project" value="TreeGrafter"/>
</dbReference>
<dbReference type="Gene3D" id="3.30.70.3290">
    <property type="match status" value="1"/>
</dbReference>
<dbReference type="InterPro" id="IPR049551">
    <property type="entry name" value="PKS_DH_C"/>
</dbReference>
<evidence type="ECO:0000256" key="4">
    <source>
        <dbReference type="ARBA" id="ARBA00023268"/>
    </source>
</evidence>
<feature type="domain" description="Carrier" evidence="6">
    <location>
        <begin position="860"/>
        <end position="938"/>
    </location>
</feature>
<dbReference type="InterPro" id="IPR013968">
    <property type="entry name" value="PKS_KR"/>
</dbReference>
<dbReference type="Pfam" id="PF08659">
    <property type="entry name" value="KR"/>
    <property type="match status" value="1"/>
</dbReference>
<dbReference type="SMART" id="SM01294">
    <property type="entry name" value="PKS_PP_betabranch"/>
    <property type="match status" value="1"/>
</dbReference>
<dbReference type="InterPro" id="IPR055123">
    <property type="entry name" value="SpnB-like_Rossmann"/>
</dbReference>
<dbReference type="Gene3D" id="3.10.129.110">
    <property type="entry name" value="Polyketide synthase dehydratase"/>
    <property type="match status" value="1"/>
</dbReference>
<dbReference type="Pfam" id="PF14765">
    <property type="entry name" value="PS-DH"/>
    <property type="match status" value="1"/>
</dbReference>
<proteinExistence type="predicted"/>
<name>A0A4Q1QZJ5_9ACTN</name>
<dbReference type="InterPro" id="IPR006162">
    <property type="entry name" value="Ppantetheine_attach_site"/>
</dbReference>
<evidence type="ECO:0000256" key="5">
    <source>
        <dbReference type="PROSITE-ProRule" id="PRU01363"/>
    </source>
</evidence>
<evidence type="ECO:0000259" key="6">
    <source>
        <dbReference type="PROSITE" id="PS50075"/>
    </source>
</evidence>
<keyword evidence="3" id="KW-0808">Transferase</keyword>
<comment type="caution">
    <text evidence="8">The sequence shown here is derived from an EMBL/GenBank/DDBJ whole genome shotgun (WGS) entry which is preliminary data.</text>
</comment>
<dbReference type="GO" id="GO:0031177">
    <property type="term" value="F:phosphopantetheine binding"/>
    <property type="evidence" value="ECO:0007669"/>
    <property type="project" value="InterPro"/>
</dbReference>
<feature type="domain" description="PKS/mFAS DH" evidence="7">
    <location>
        <begin position="58"/>
        <end position="348"/>
    </location>
</feature>
<keyword evidence="9" id="KW-1185">Reference proteome</keyword>
<dbReference type="SMART" id="SM00822">
    <property type="entry name" value="PKS_KR"/>
    <property type="match status" value="1"/>
</dbReference>
<dbReference type="InterPro" id="IPR036291">
    <property type="entry name" value="NAD(P)-bd_dom_sf"/>
</dbReference>
<feature type="region of interest" description="N-terminal hotdog fold" evidence="5">
    <location>
        <begin position="58"/>
        <end position="187"/>
    </location>
</feature>
<organism evidence="8 9">
    <name type="scientific">Streptomyces sioyaensis</name>
    <dbReference type="NCBI Taxonomy" id="67364"/>
    <lineage>
        <taxon>Bacteria</taxon>
        <taxon>Bacillati</taxon>
        <taxon>Actinomycetota</taxon>
        <taxon>Actinomycetes</taxon>
        <taxon>Kitasatosporales</taxon>
        <taxon>Streptomycetaceae</taxon>
        <taxon>Streptomyces</taxon>
    </lineage>
</organism>
<dbReference type="GO" id="GO:0006633">
    <property type="term" value="P:fatty acid biosynthetic process"/>
    <property type="evidence" value="ECO:0007669"/>
    <property type="project" value="TreeGrafter"/>
</dbReference>
<dbReference type="InterPro" id="IPR050091">
    <property type="entry name" value="PKS_NRPS_Biosynth_Enz"/>
</dbReference>
<feature type="active site" description="Proton donor; for dehydratase activity" evidence="5">
    <location>
        <position position="262"/>
    </location>
</feature>
<dbReference type="SMART" id="SM00826">
    <property type="entry name" value="PKS_DH"/>
    <property type="match status" value="1"/>
</dbReference>